<evidence type="ECO:0000313" key="1">
    <source>
        <dbReference type="EMBL" id="KIL77339.1"/>
    </source>
</evidence>
<proteinExistence type="predicted"/>
<accession>A0ABR5ARQ1</accession>
<sequence length="41" mass="4725">MCPALASCTESRDQQKVVTRHVWQKHAEEADHLPHSINKKD</sequence>
<comment type="caution">
    <text evidence="1">The sequence shown here is derived from an EMBL/GenBank/DDBJ whole genome shotgun (WGS) entry which is preliminary data.</text>
</comment>
<name>A0ABR5ARQ1_BACBA</name>
<gene>
    <name evidence="1" type="ORF">SD77_1582</name>
</gene>
<reference evidence="1 2" key="1">
    <citation type="submission" date="2015-01" db="EMBL/GenBank/DDBJ databases">
        <title>Genome Assembly of Bacillus badius MTCC 1458.</title>
        <authorList>
            <person name="Verma A."/>
            <person name="Khatri I."/>
            <person name="Mual P."/>
            <person name="Subramanian S."/>
            <person name="Krishnamurthi S."/>
        </authorList>
    </citation>
    <scope>NUCLEOTIDE SEQUENCE [LARGE SCALE GENOMIC DNA]</scope>
    <source>
        <strain evidence="1 2">MTCC 1458</strain>
    </source>
</reference>
<keyword evidence="2" id="KW-1185">Reference proteome</keyword>
<organism evidence="1 2">
    <name type="scientific">Bacillus badius</name>
    <dbReference type="NCBI Taxonomy" id="1455"/>
    <lineage>
        <taxon>Bacteria</taxon>
        <taxon>Bacillati</taxon>
        <taxon>Bacillota</taxon>
        <taxon>Bacilli</taxon>
        <taxon>Bacillales</taxon>
        <taxon>Bacillaceae</taxon>
        <taxon>Pseudobacillus</taxon>
    </lineage>
</organism>
<dbReference type="EMBL" id="JXLP01000015">
    <property type="protein sequence ID" value="KIL77339.1"/>
    <property type="molecule type" value="Genomic_DNA"/>
</dbReference>
<evidence type="ECO:0000313" key="2">
    <source>
        <dbReference type="Proteomes" id="UP000031982"/>
    </source>
</evidence>
<dbReference type="Proteomes" id="UP000031982">
    <property type="component" value="Unassembled WGS sequence"/>
</dbReference>
<protein>
    <submittedName>
        <fullName evidence="1">Uncharacterized protein</fullName>
    </submittedName>
</protein>